<organism evidence="1 2">
    <name type="scientific">Lindgomyces ingoldianus</name>
    <dbReference type="NCBI Taxonomy" id="673940"/>
    <lineage>
        <taxon>Eukaryota</taxon>
        <taxon>Fungi</taxon>
        <taxon>Dikarya</taxon>
        <taxon>Ascomycota</taxon>
        <taxon>Pezizomycotina</taxon>
        <taxon>Dothideomycetes</taxon>
        <taxon>Pleosporomycetidae</taxon>
        <taxon>Pleosporales</taxon>
        <taxon>Lindgomycetaceae</taxon>
        <taxon>Lindgomyces</taxon>
    </lineage>
</organism>
<dbReference type="EMBL" id="MU003504">
    <property type="protein sequence ID" value="KAF2471830.1"/>
    <property type="molecule type" value="Genomic_DNA"/>
</dbReference>
<evidence type="ECO:0000313" key="2">
    <source>
        <dbReference type="Proteomes" id="UP000799755"/>
    </source>
</evidence>
<proteinExistence type="predicted"/>
<dbReference type="Proteomes" id="UP000799755">
    <property type="component" value="Unassembled WGS sequence"/>
</dbReference>
<comment type="caution">
    <text evidence="1">The sequence shown here is derived from an EMBL/GenBank/DDBJ whole genome shotgun (WGS) entry which is preliminary data.</text>
</comment>
<keyword evidence="2" id="KW-1185">Reference proteome</keyword>
<sequence length="313" mass="35587">MELPYSPRRKRRRTCETPSPRILRSTTMKRRPHLPAPEPGALTGFPEPTILNTSQVIEEKQFPLIELPAELRIYIYRMALQRATPLLLHLPRPSIDVSSSEVDNLSMKLNQRALLAGKEARRRRADHGHDDVLAPALLRTCSLVYKEARQILYSDNTFVLQLDSGIHTLSNLHQRSRSLIKHVSLTITSHHDILDGFADLVRLGLRYCWGLKTFTIALPCCFTDDKFMGSTTSVYANAFHILRWLTKGCAVRLEGNVSEAIRRVVEDEGRLLSILDQTSYLKRQHQMPGKLDRKNGIRFSAGEPGISCYYDGT</sequence>
<protein>
    <submittedName>
        <fullName evidence="1">Uncharacterized protein</fullName>
    </submittedName>
</protein>
<reference evidence="1" key="1">
    <citation type="journal article" date="2020" name="Stud. Mycol.">
        <title>101 Dothideomycetes genomes: a test case for predicting lifestyles and emergence of pathogens.</title>
        <authorList>
            <person name="Haridas S."/>
            <person name="Albert R."/>
            <person name="Binder M."/>
            <person name="Bloem J."/>
            <person name="Labutti K."/>
            <person name="Salamov A."/>
            <person name="Andreopoulos B."/>
            <person name="Baker S."/>
            <person name="Barry K."/>
            <person name="Bills G."/>
            <person name="Bluhm B."/>
            <person name="Cannon C."/>
            <person name="Castanera R."/>
            <person name="Culley D."/>
            <person name="Daum C."/>
            <person name="Ezra D."/>
            <person name="Gonzalez J."/>
            <person name="Henrissat B."/>
            <person name="Kuo A."/>
            <person name="Liang C."/>
            <person name="Lipzen A."/>
            <person name="Lutzoni F."/>
            <person name="Magnuson J."/>
            <person name="Mondo S."/>
            <person name="Nolan M."/>
            <person name="Ohm R."/>
            <person name="Pangilinan J."/>
            <person name="Park H.-J."/>
            <person name="Ramirez L."/>
            <person name="Alfaro M."/>
            <person name="Sun H."/>
            <person name="Tritt A."/>
            <person name="Yoshinaga Y."/>
            <person name="Zwiers L.-H."/>
            <person name="Turgeon B."/>
            <person name="Goodwin S."/>
            <person name="Spatafora J."/>
            <person name="Crous P."/>
            <person name="Grigoriev I."/>
        </authorList>
    </citation>
    <scope>NUCLEOTIDE SEQUENCE</scope>
    <source>
        <strain evidence="1">ATCC 200398</strain>
    </source>
</reference>
<evidence type="ECO:0000313" key="1">
    <source>
        <dbReference type="EMBL" id="KAF2471830.1"/>
    </source>
</evidence>
<accession>A0ACB6R0I6</accession>
<name>A0ACB6R0I6_9PLEO</name>
<gene>
    <name evidence="1" type="ORF">BDR25DRAFT_303225</name>
</gene>